<feature type="non-terminal residue" evidence="1">
    <location>
        <position position="1"/>
    </location>
</feature>
<evidence type="ECO:0000313" key="1">
    <source>
        <dbReference type="EMBL" id="GAG36213.1"/>
    </source>
</evidence>
<proteinExistence type="predicted"/>
<gene>
    <name evidence="1" type="ORF">S01H1_61701</name>
</gene>
<comment type="caution">
    <text evidence="1">The sequence shown here is derived from an EMBL/GenBank/DDBJ whole genome shotgun (WGS) entry which is preliminary data.</text>
</comment>
<name>X0XHS6_9ZZZZ</name>
<organism evidence="1">
    <name type="scientific">marine sediment metagenome</name>
    <dbReference type="NCBI Taxonomy" id="412755"/>
    <lineage>
        <taxon>unclassified sequences</taxon>
        <taxon>metagenomes</taxon>
        <taxon>ecological metagenomes</taxon>
    </lineage>
</organism>
<protein>
    <submittedName>
        <fullName evidence="1">Uncharacterized protein</fullName>
    </submittedName>
</protein>
<dbReference type="AlphaFoldDB" id="X0XHS6"/>
<accession>X0XHS6</accession>
<dbReference type="EMBL" id="BARS01040486">
    <property type="protein sequence ID" value="GAG36213.1"/>
    <property type="molecule type" value="Genomic_DNA"/>
</dbReference>
<reference evidence="1" key="1">
    <citation type="journal article" date="2014" name="Front. Microbiol.">
        <title>High frequency of phylogenetically diverse reductive dehalogenase-homologous genes in deep subseafloor sedimentary metagenomes.</title>
        <authorList>
            <person name="Kawai M."/>
            <person name="Futagami T."/>
            <person name="Toyoda A."/>
            <person name="Takaki Y."/>
            <person name="Nishi S."/>
            <person name="Hori S."/>
            <person name="Arai W."/>
            <person name="Tsubouchi T."/>
            <person name="Morono Y."/>
            <person name="Uchiyama I."/>
            <person name="Ito T."/>
            <person name="Fujiyama A."/>
            <person name="Inagaki F."/>
            <person name="Takami H."/>
        </authorList>
    </citation>
    <scope>NUCLEOTIDE SEQUENCE</scope>
    <source>
        <strain evidence="1">Expedition CK06-06</strain>
    </source>
</reference>
<sequence length="138" mass="15448">GGDVSPGRGWVMVWSTSLEADHLVETMQKGEFHASTGVVLKTINYDRGSRTHVVEITELEGVSYETKFIGTRRTTPEITGEVFATVSGNRAEYELTGDELYIRAVVTSSRSHANPSYEGQREQAWTQPVGWRHFLETK</sequence>